<organism evidence="1 2">
    <name type="scientific">Agaricicola taiwanensis</name>
    <dbReference type="NCBI Taxonomy" id="591372"/>
    <lineage>
        <taxon>Bacteria</taxon>
        <taxon>Pseudomonadati</taxon>
        <taxon>Pseudomonadota</taxon>
        <taxon>Alphaproteobacteria</taxon>
        <taxon>Rhodobacterales</taxon>
        <taxon>Paracoccaceae</taxon>
        <taxon>Agaricicola</taxon>
    </lineage>
</organism>
<name>A0A8J2YE90_9RHOB</name>
<dbReference type="EMBL" id="BMCP01000001">
    <property type="protein sequence ID" value="GGE36120.1"/>
    <property type="molecule type" value="Genomic_DNA"/>
</dbReference>
<keyword evidence="2" id="KW-1185">Reference proteome</keyword>
<sequence>MGRATVVLTSQADKQKAAQWVMKAPWNTRVTFAASKRSLPQNDRMWAMLTDIASQMTYHGIKLAPDDWKLLFLDALKREVRMVPNLEGNGFVSLGRSSSDLSKQEMSDLIEVIFAWGANNGVVFHDDQARAA</sequence>
<protein>
    <submittedName>
        <fullName evidence="1">NinB protein</fullName>
    </submittedName>
</protein>
<comment type="caution">
    <text evidence="1">The sequence shown here is derived from an EMBL/GenBank/DDBJ whole genome shotgun (WGS) entry which is preliminary data.</text>
</comment>
<dbReference type="RefSeq" id="WP_188408748.1">
    <property type="nucleotide sequence ID" value="NZ_BMCP01000001.1"/>
</dbReference>
<proteinExistence type="predicted"/>
<dbReference type="Pfam" id="PF05772">
    <property type="entry name" value="NinB"/>
    <property type="match status" value="1"/>
</dbReference>
<gene>
    <name evidence="1" type="ORF">GCM10007276_11990</name>
</gene>
<reference evidence="1" key="1">
    <citation type="journal article" date="2014" name="Int. J. Syst. Evol. Microbiol.">
        <title>Complete genome sequence of Corynebacterium casei LMG S-19264T (=DSM 44701T), isolated from a smear-ripened cheese.</title>
        <authorList>
            <consortium name="US DOE Joint Genome Institute (JGI-PGF)"/>
            <person name="Walter F."/>
            <person name="Albersmeier A."/>
            <person name="Kalinowski J."/>
            <person name="Ruckert C."/>
        </authorList>
    </citation>
    <scope>NUCLEOTIDE SEQUENCE</scope>
    <source>
        <strain evidence="1">CCM 7684</strain>
    </source>
</reference>
<reference evidence="1" key="2">
    <citation type="submission" date="2020-09" db="EMBL/GenBank/DDBJ databases">
        <authorList>
            <person name="Sun Q."/>
            <person name="Sedlacek I."/>
        </authorList>
    </citation>
    <scope>NUCLEOTIDE SEQUENCE</scope>
    <source>
        <strain evidence="1">CCM 7684</strain>
    </source>
</reference>
<dbReference type="Gene3D" id="1.10.3790.10">
    <property type="entry name" value="NinB"/>
    <property type="match status" value="1"/>
</dbReference>
<dbReference type="InterPro" id="IPR008711">
    <property type="entry name" value="Recombinase_NinB"/>
</dbReference>
<dbReference type="AlphaFoldDB" id="A0A8J2YE90"/>
<evidence type="ECO:0000313" key="1">
    <source>
        <dbReference type="EMBL" id="GGE36120.1"/>
    </source>
</evidence>
<accession>A0A8J2YE90</accession>
<dbReference type="InterPro" id="IPR036619">
    <property type="entry name" value="NinB_sf"/>
</dbReference>
<dbReference type="Proteomes" id="UP000602745">
    <property type="component" value="Unassembled WGS sequence"/>
</dbReference>
<evidence type="ECO:0000313" key="2">
    <source>
        <dbReference type="Proteomes" id="UP000602745"/>
    </source>
</evidence>
<dbReference type="SUPFAM" id="SSF103370">
    <property type="entry name" value="NinB"/>
    <property type="match status" value="1"/>
</dbReference>